<comment type="subunit">
    <text evidence="5">Heterooligomer composed of large and small subunits.</text>
</comment>
<sequence>MEQDKYLSVIALTKYIERKFDADPYLKHVYVKGEISNLKKPASGHIYFTVKDDLAMIRCVMFAKSVAKLGFDPEDGMNIRLQGRVNVFTKAGRYQFYAEEMEPDGVGALYVKLEQLKSKLTEEGLFADSHKKPLPLFPAKVAVVTSRTGAAIRDVITTIQRRMPTTQILVYPTVVQGDHAGKTIVANIERINQRNDIDVIITGRGGGSLEELWAFNEEPVVRAVYHSDIPIISAVGHETDFALTDFAADVRAATPTAAAELAVPDQRDLKERLLERHYRLVNQMNRVVERKEVQMKRLQDRLKLLTPKRQMEQQAEKIDYFSERLVRALRTQVTQKRTDWQQLAYRIEHVELAKDIRAERERLELREQSLKRALRTQIDRKRESFFRHVQALEHLSPLALIKRGYALPYKEGQVIRSAKELTVGDSFLLKLQDGQIKAEVTAKEED</sequence>
<dbReference type="NCBIfam" id="TIGR00237">
    <property type="entry name" value="xseA"/>
    <property type="match status" value="1"/>
</dbReference>
<name>A0A378M9S9_LISGR</name>
<feature type="domain" description="Exonuclease VII large subunit C-terminal" evidence="7">
    <location>
        <begin position="125"/>
        <end position="439"/>
    </location>
</feature>
<accession>A0A378M9S9</accession>
<dbReference type="HAMAP" id="MF_00378">
    <property type="entry name" value="Exonuc_7_L"/>
    <property type="match status" value="1"/>
</dbReference>
<keyword evidence="1 5" id="KW-0963">Cytoplasm</keyword>
<keyword evidence="4 5" id="KW-0269">Exonuclease</keyword>
<dbReference type="GO" id="GO:0003676">
    <property type="term" value="F:nucleic acid binding"/>
    <property type="evidence" value="ECO:0007669"/>
    <property type="project" value="InterPro"/>
</dbReference>
<evidence type="ECO:0000256" key="1">
    <source>
        <dbReference type="ARBA" id="ARBA00022490"/>
    </source>
</evidence>
<dbReference type="InterPro" id="IPR003753">
    <property type="entry name" value="Exonuc_VII_L"/>
</dbReference>
<evidence type="ECO:0000256" key="4">
    <source>
        <dbReference type="ARBA" id="ARBA00022839"/>
    </source>
</evidence>
<evidence type="ECO:0000259" key="8">
    <source>
        <dbReference type="Pfam" id="PF13742"/>
    </source>
</evidence>
<dbReference type="CDD" id="cd04489">
    <property type="entry name" value="ExoVII_LU_OBF"/>
    <property type="match status" value="1"/>
</dbReference>
<organism evidence="9 10">
    <name type="scientific">Listeria grayi</name>
    <name type="common">Listeria murrayi</name>
    <dbReference type="NCBI Taxonomy" id="1641"/>
    <lineage>
        <taxon>Bacteria</taxon>
        <taxon>Bacillati</taxon>
        <taxon>Bacillota</taxon>
        <taxon>Bacilli</taxon>
        <taxon>Bacillales</taxon>
        <taxon>Listeriaceae</taxon>
        <taxon>Listeria</taxon>
    </lineage>
</organism>
<evidence type="ECO:0000256" key="3">
    <source>
        <dbReference type="ARBA" id="ARBA00022801"/>
    </source>
</evidence>
<gene>
    <name evidence="5 9" type="primary">xseA</name>
    <name evidence="9" type="ORF">NCTC10815_00424</name>
</gene>
<comment type="catalytic activity">
    <reaction evidence="5 6">
        <text>Exonucleolytic cleavage in either 5'- to 3'- or 3'- to 5'-direction to yield nucleoside 5'-phosphates.</text>
        <dbReference type="EC" id="3.1.11.6"/>
    </reaction>
</comment>
<dbReference type="GO" id="GO:0005737">
    <property type="term" value="C:cytoplasm"/>
    <property type="evidence" value="ECO:0007669"/>
    <property type="project" value="UniProtKB-SubCell"/>
</dbReference>
<comment type="subcellular location">
    <subcellularLocation>
        <location evidence="5 6">Cytoplasm</location>
    </subcellularLocation>
</comment>
<dbReference type="AlphaFoldDB" id="A0A378M9S9"/>
<dbReference type="PANTHER" id="PTHR30008">
    <property type="entry name" value="EXODEOXYRIBONUCLEASE 7 LARGE SUBUNIT"/>
    <property type="match status" value="1"/>
</dbReference>
<evidence type="ECO:0000313" key="10">
    <source>
        <dbReference type="Proteomes" id="UP000254879"/>
    </source>
</evidence>
<dbReference type="InterPro" id="IPR025824">
    <property type="entry name" value="OB-fold_nuc-bd_dom"/>
</dbReference>
<keyword evidence="3 5" id="KW-0378">Hydrolase</keyword>
<protein>
    <recommendedName>
        <fullName evidence="5">Exodeoxyribonuclease 7 large subunit</fullName>
        <ecNumber evidence="5">3.1.11.6</ecNumber>
    </recommendedName>
    <alternativeName>
        <fullName evidence="5">Exodeoxyribonuclease VII large subunit</fullName>
        <shortName evidence="5">Exonuclease VII large subunit</shortName>
    </alternativeName>
</protein>
<dbReference type="GO" id="GO:0009318">
    <property type="term" value="C:exodeoxyribonuclease VII complex"/>
    <property type="evidence" value="ECO:0007669"/>
    <property type="project" value="UniProtKB-UniRule"/>
</dbReference>
<evidence type="ECO:0000256" key="6">
    <source>
        <dbReference type="RuleBase" id="RU004355"/>
    </source>
</evidence>
<dbReference type="RefSeq" id="WP_003756025.1">
    <property type="nucleotide sequence ID" value="NZ_CABKNG010000001.1"/>
</dbReference>
<keyword evidence="2 5" id="KW-0540">Nuclease</keyword>
<evidence type="ECO:0000259" key="7">
    <source>
        <dbReference type="Pfam" id="PF02601"/>
    </source>
</evidence>
<dbReference type="EC" id="3.1.11.6" evidence="5"/>
<reference evidence="9 10" key="1">
    <citation type="submission" date="2018-06" db="EMBL/GenBank/DDBJ databases">
        <authorList>
            <consortium name="Pathogen Informatics"/>
            <person name="Doyle S."/>
        </authorList>
    </citation>
    <scope>NUCLEOTIDE SEQUENCE [LARGE SCALE GENOMIC DNA]</scope>
    <source>
        <strain evidence="10">NCTC 10815</strain>
    </source>
</reference>
<proteinExistence type="inferred from homology"/>
<dbReference type="Pfam" id="PF13742">
    <property type="entry name" value="tRNA_anti_2"/>
    <property type="match status" value="1"/>
</dbReference>
<comment type="similarity">
    <text evidence="5 6">Belongs to the XseA family.</text>
</comment>
<dbReference type="Pfam" id="PF02601">
    <property type="entry name" value="Exonuc_VII_L"/>
    <property type="match status" value="1"/>
</dbReference>
<evidence type="ECO:0000313" key="9">
    <source>
        <dbReference type="EMBL" id="STY43139.1"/>
    </source>
</evidence>
<dbReference type="GO" id="GO:0008855">
    <property type="term" value="F:exodeoxyribonuclease VII activity"/>
    <property type="evidence" value="ECO:0007669"/>
    <property type="project" value="UniProtKB-UniRule"/>
</dbReference>
<feature type="domain" description="OB-fold nucleic acid binding" evidence="8">
    <location>
        <begin position="7"/>
        <end position="102"/>
    </location>
</feature>
<dbReference type="InterPro" id="IPR020579">
    <property type="entry name" value="Exonuc_VII_lsu_C"/>
</dbReference>
<dbReference type="PANTHER" id="PTHR30008:SF0">
    <property type="entry name" value="EXODEOXYRIBONUCLEASE 7 LARGE SUBUNIT"/>
    <property type="match status" value="1"/>
</dbReference>
<dbReference type="EMBL" id="UGPG01000001">
    <property type="protein sequence ID" value="STY43139.1"/>
    <property type="molecule type" value="Genomic_DNA"/>
</dbReference>
<dbReference type="Proteomes" id="UP000254879">
    <property type="component" value="Unassembled WGS sequence"/>
</dbReference>
<evidence type="ECO:0000256" key="5">
    <source>
        <dbReference type="HAMAP-Rule" id="MF_00378"/>
    </source>
</evidence>
<comment type="function">
    <text evidence="5">Bidirectionally degrades single-stranded DNA into large acid-insoluble oligonucleotides, which are then degraded further into small acid-soluble oligonucleotides.</text>
</comment>
<evidence type="ECO:0000256" key="2">
    <source>
        <dbReference type="ARBA" id="ARBA00022722"/>
    </source>
</evidence>
<dbReference type="GO" id="GO:0006308">
    <property type="term" value="P:DNA catabolic process"/>
    <property type="evidence" value="ECO:0007669"/>
    <property type="project" value="UniProtKB-UniRule"/>
</dbReference>